<reference evidence="1 2" key="1">
    <citation type="submission" date="2019-06" db="EMBL/GenBank/DDBJ databases">
        <title>Whole genome shotgun sequence of Cellulomonas uda NBRC 3747.</title>
        <authorList>
            <person name="Hosoyama A."/>
            <person name="Uohara A."/>
            <person name="Ohji S."/>
            <person name="Ichikawa N."/>
        </authorList>
    </citation>
    <scope>NUCLEOTIDE SEQUENCE [LARGE SCALE GENOMIC DNA]</scope>
    <source>
        <strain evidence="1 2">NBRC 3747</strain>
    </source>
</reference>
<gene>
    <name evidence="1" type="ORF">CUD01_11590</name>
</gene>
<comment type="caution">
    <text evidence="1">The sequence shown here is derived from an EMBL/GenBank/DDBJ whole genome shotgun (WGS) entry which is preliminary data.</text>
</comment>
<sequence length="70" mass="7930">MRAHKLYRSGEIVEQLDRLAVRGSRVEEPCRRSLARQWLSTLVLVLRLAERPVSGEQHAHVVGADGRRGT</sequence>
<evidence type="ECO:0000313" key="2">
    <source>
        <dbReference type="Proteomes" id="UP000315842"/>
    </source>
</evidence>
<proteinExistence type="predicted"/>
<evidence type="ECO:0000313" key="1">
    <source>
        <dbReference type="EMBL" id="GEA80715.1"/>
    </source>
</evidence>
<accession>A0A4Y3KCG6</accession>
<name>A0A4Y3KCG6_CELUD</name>
<protein>
    <submittedName>
        <fullName evidence="1">Uncharacterized protein</fullName>
    </submittedName>
</protein>
<dbReference type="AlphaFoldDB" id="A0A4Y3KCG6"/>
<keyword evidence="2" id="KW-1185">Reference proteome</keyword>
<dbReference type="Proteomes" id="UP000315842">
    <property type="component" value="Unassembled WGS sequence"/>
</dbReference>
<organism evidence="1 2">
    <name type="scientific">Cellulomonas uda</name>
    <dbReference type="NCBI Taxonomy" id="1714"/>
    <lineage>
        <taxon>Bacteria</taxon>
        <taxon>Bacillati</taxon>
        <taxon>Actinomycetota</taxon>
        <taxon>Actinomycetes</taxon>
        <taxon>Micrococcales</taxon>
        <taxon>Cellulomonadaceae</taxon>
        <taxon>Cellulomonas</taxon>
    </lineage>
</organism>
<dbReference type="EMBL" id="BJLP01000015">
    <property type="protein sequence ID" value="GEA80715.1"/>
    <property type="molecule type" value="Genomic_DNA"/>
</dbReference>